<sequence length="440" mass="49552">MTLLVLGVNHKTATVAVREKVAFSDEKRALALSQIQDKNLAESAVILSTCNRTEIYLHHRQISPQECASWQQKCAEWFAVVHQLPYAELSQSLYFHQNQAAANHLMRVACGLDSLILGEPQILGQVKQAFHWSEAYYQQTNAPLSGELSRLFQKTFATAKRVRTETDIGESAVSVAYAACSLARQIFESLNELNVLLVGAGETIELVSRHLLRHGVRKLMIANRTRTRAEQLVSKLACDTPIEIYALDELQLGLNQADVVISSTGSPDVLITKAMAQTAEKIRQFKPMLLVDIAVPRDIDETVAELDSLYHYTVDDLQNIIAHNLNRREQASVEAQRIIDEECNDFFEWLKVRQFANLIRIYRDDAEAIRRELLEKAQHQLAQGESVDAVLDELSYKLTNKLIHAPTRSMQAMMKSGNAEGLHAFSNALQLKHPLEQDEL</sequence>
<dbReference type="CDD" id="cd05213">
    <property type="entry name" value="NAD_bind_Glutamyl_tRNA_reduct"/>
    <property type="match status" value="1"/>
</dbReference>
<dbReference type="InterPro" id="IPR015896">
    <property type="entry name" value="4pyrrol_synth_GluRdtase_dimer"/>
</dbReference>
<comment type="function">
    <text evidence="9">Catalyzes the NADPH-dependent reduction of glutamyl-tRNA(Glu) to glutamate 1-semialdehyde (GSA).</text>
</comment>
<evidence type="ECO:0000256" key="11">
    <source>
        <dbReference type="PIRSR" id="PIRSR000445-2"/>
    </source>
</evidence>
<dbReference type="InterPro" id="IPR036291">
    <property type="entry name" value="NAD(P)-bd_dom_sf"/>
</dbReference>
<comment type="catalytic activity">
    <reaction evidence="7 9 14">
        <text>(S)-4-amino-5-oxopentanoate + tRNA(Glu) + NADP(+) = L-glutamyl-tRNA(Glu) + NADPH + H(+)</text>
        <dbReference type="Rhea" id="RHEA:12344"/>
        <dbReference type="Rhea" id="RHEA-COMP:9663"/>
        <dbReference type="Rhea" id="RHEA-COMP:9680"/>
        <dbReference type="ChEBI" id="CHEBI:15378"/>
        <dbReference type="ChEBI" id="CHEBI:57501"/>
        <dbReference type="ChEBI" id="CHEBI:57783"/>
        <dbReference type="ChEBI" id="CHEBI:58349"/>
        <dbReference type="ChEBI" id="CHEBI:78442"/>
        <dbReference type="ChEBI" id="CHEBI:78520"/>
        <dbReference type="EC" id="1.2.1.70"/>
    </reaction>
</comment>
<keyword evidence="6 9" id="KW-0627">Porphyrin biosynthesis</keyword>
<dbReference type="InterPro" id="IPR036453">
    <property type="entry name" value="GluRdtase_dimer_dom_sf"/>
</dbReference>
<dbReference type="HAMAP" id="MF_00087">
    <property type="entry name" value="Glu_tRNA_reductase"/>
    <property type="match status" value="1"/>
</dbReference>
<evidence type="ECO:0000256" key="1">
    <source>
        <dbReference type="ARBA" id="ARBA00005059"/>
    </source>
</evidence>
<dbReference type="NCBIfam" id="TIGR01035">
    <property type="entry name" value="hemA"/>
    <property type="match status" value="1"/>
</dbReference>
<dbReference type="Proteomes" id="UP000255264">
    <property type="component" value="Unassembled WGS sequence"/>
</dbReference>
<protein>
    <recommendedName>
        <fullName evidence="8 9">Glutamyl-tRNA reductase</fullName>
        <shortName evidence="9">GluTR</shortName>
        <ecNumber evidence="3 9">1.2.1.70</ecNumber>
    </recommendedName>
</protein>
<dbReference type="UniPathway" id="UPA00251">
    <property type="reaction ID" value="UER00316"/>
</dbReference>
<dbReference type="OrthoDB" id="110209at2"/>
<evidence type="ECO:0000313" key="19">
    <source>
        <dbReference type="Proteomes" id="UP000255264"/>
    </source>
</evidence>
<dbReference type="EC" id="1.2.1.70" evidence="3 9"/>
<evidence type="ECO:0000259" key="16">
    <source>
        <dbReference type="Pfam" id="PF01488"/>
    </source>
</evidence>
<dbReference type="InterPro" id="IPR036343">
    <property type="entry name" value="GluRdtase_N_sf"/>
</dbReference>
<evidence type="ECO:0000256" key="8">
    <source>
        <dbReference type="ARBA" id="ARBA00068659"/>
    </source>
</evidence>
<evidence type="ECO:0000256" key="14">
    <source>
        <dbReference type="RuleBase" id="RU000584"/>
    </source>
</evidence>
<keyword evidence="4 9" id="KW-0521">NADP</keyword>
<dbReference type="FunFam" id="3.30.460.30:FF:000001">
    <property type="entry name" value="Glutamyl-tRNA reductase"/>
    <property type="match status" value="1"/>
</dbReference>
<dbReference type="GO" id="GO:0050661">
    <property type="term" value="F:NADP binding"/>
    <property type="evidence" value="ECO:0007669"/>
    <property type="project" value="InterPro"/>
</dbReference>
<comment type="pathway">
    <text evidence="1 9 14">Porphyrin-containing compound metabolism; protoporphyrin-IX biosynthesis; 5-aminolevulinate from L-glutamyl-tRNA(Glu): step 1/2.</text>
</comment>
<reference evidence="18 19" key="1">
    <citation type="submission" date="2018-06" db="EMBL/GenBank/DDBJ databases">
        <authorList>
            <consortium name="Pathogen Informatics"/>
            <person name="Doyle S."/>
        </authorList>
    </citation>
    <scope>NUCLEOTIDE SEQUENCE [LARGE SCALE GENOMIC DNA]</scope>
    <source>
        <strain evidence="18 19">NCTC13335</strain>
    </source>
</reference>
<dbReference type="Gene3D" id="3.40.50.720">
    <property type="entry name" value="NAD(P)-binding Rossmann-like Domain"/>
    <property type="match status" value="1"/>
</dbReference>
<proteinExistence type="inferred from homology"/>
<comment type="domain">
    <text evidence="9">Possesses an unusual extended V-shaped dimeric structure with each monomer consisting of three distinct domains arranged along a curved 'spinal' alpha-helix. The N-terminal catalytic domain specifically recognizes the glutamate moiety of the substrate. The second domain is the NADPH-binding domain, and the third C-terminal domain is responsible for dimerization.</text>
</comment>
<dbReference type="SUPFAM" id="SSF69075">
    <property type="entry name" value="Glutamyl tRNA-reductase dimerization domain"/>
    <property type="match status" value="1"/>
</dbReference>
<dbReference type="EMBL" id="UGHS01000004">
    <property type="protein sequence ID" value="STO94120.1"/>
    <property type="molecule type" value="Genomic_DNA"/>
</dbReference>
<feature type="binding site" evidence="9 11">
    <location>
        <begin position="119"/>
        <end position="121"/>
    </location>
    <ligand>
        <name>substrate</name>
    </ligand>
</feature>
<dbReference type="FunFam" id="3.40.50.720:FF:000031">
    <property type="entry name" value="Glutamyl-tRNA reductase"/>
    <property type="match status" value="1"/>
</dbReference>
<dbReference type="PIRSF" id="PIRSF000445">
    <property type="entry name" value="4pyrrol_synth_GluRdtase"/>
    <property type="match status" value="1"/>
</dbReference>
<dbReference type="GO" id="GO:0008883">
    <property type="term" value="F:glutamyl-tRNA reductase activity"/>
    <property type="evidence" value="ECO:0007669"/>
    <property type="project" value="UniProtKB-UniRule"/>
</dbReference>
<comment type="similarity">
    <text evidence="2 9 14">Belongs to the glutamyl-tRNA reductase family.</text>
</comment>
<evidence type="ECO:0000259" key="15">
    <source>
        <dbReference type="Pfam" id="PF00745"/>
    </source>
</evidence>
<feature type="domain" description="Glutamyl-tRNA reductase N-terminal" evidence="17">
    <location>
        <begin position="6"/>
        <end position="166"/>
    </location>
</feature>
<evidence type="ECO:0000256" key="5">
    <source>
        <dbReference type="ARBA" id="ARBA00023002"/>
    </source>
</evidence>
<feature type="binding site" evidence="9 11">
    <location>
        <position position="125"/>
    </location>
    <ligand>
        <name>substrate</name>
    </ligand>
</feature>
<evidence type="ECO:0000256" key="12">
    <source>
        <dbReference type="PIRSR" id="PIRSR000445-3"/>
    </source>
</evidence>
<evidence type="ECO:0000256" key="13">
    <source>
        <dbReference type="PIRSR" id="PIRSR000445-4"/>
    </source>
</evidence>
<dbReference type="Pfam" id="PF01488">
    <property type="entry name" value="Shikimate_DH"/>
    <property type="match status" value="1"/>
</dbReference>
<dbReference type="RefSeq" id="WP_007243342.1">
    <property type="nucleotide sequence ID" value="NZ_LT906463.1"/>
</dbReference>
<dbReference type="AlphaFoldDB" id="A0A377J2M9"/>
<dbReference type="InterPro" id="IPR015895">
    <property type="entry name" value="4pyrrol_synth_GluRdtase_N"/>
</dbReference>
<accession>A0A377J2M9</accession>
<evidence type="ECO:0000259" key="17">
    <source>
        <dbReference type="Pfam" id="PF05201"/>
    </source>
</evidence>
<evidence type="ECO:0000256" key="10">
    <source>
        <dbReference type="PIRSR" id="PIRSR000445-1"/>
    </source>
</evidence>
<feature type="domain" description="Quinate/shikimate 5-dehydrogenase/glutamyl-tRNA reductase" evidence="16">
    <location>
        <begin position="182"/>
        <end position="320"/>
    </location>
</feature>
<evidence type="ECO:0000256" key="3">
    <source>
        <dbReference type="ARBA" id="ARBA00012970"/>
    </source>
</evidence>
<evidence type="ECO:0000256" key="2">
    <source>
        <dbReference type="ARBA" id="ARBA00005916"/>
    </source>
</evidence>
<name>A0A377J2M9_9PAST</name>
<keyword evidence="19" id="KW-1185">Reference proteome</keyword>
<dbReference type="PANTHER" id="PTHR43013:SF1">
    <property type="entry name" value="GLUTAMYL-TRNA REDUCTASE"/>
    <property type="match status" value="1"/>
</dbReference>
<dbReference type="Gene3D" id="3.30.460.30">
    <property type="entry name" value="Glutamyl-tRNA reductase, N-terminal domain"/>
    <property type="match status" value="1"/>
</dbReference>
<comment type="subunit">
    <text evidence="9">Homodimer.</text>
</comment>
<feature type="binding site" evidence="9 11">
    <location>
        <position position="114"/>
    </location>
    <ligand>
        <name>substrate</name>
    </ligand>
</feature>
<organism evidence="18 19">
    <name type="scientific">Haemophilus pittmaniae</name>
    <dbReference type="NCBI Taxonomy" id="249188"/>
    <lineage>
        <taxon>Bacteria</taxon>
        <taxon>Pseudomonadati</taxon>
        <taxon>Pseudomonadota</taxon>
        <taxon>Gammaproteobacteria</taxon>
        <taxon>Pasteurellales</taxon>
        <taxon>Pasteurellaceae</taxon>
        <taxon>Haemophilus</taxon>
    </lineage>
</organism>
<evidence type="ECO:0000313" key="18">
    <source>
        <dbReference type="EMBL" id="STO94120.1"/>
    </source>
</evidence>
<dbReference type="SUPFAM" id="SSF51735">
    <property type="entry name" value="NAD(P)-binding Rossmann-fold domains"/>
    <property type="match status" value="1"/>
</dbReference>
<feature type="site" description="Important for activity" evidence="9 13">
    <location>
        <position position="104"/>
    </location>
</feature>
<dbReference type="Pfam" id="PF05201">
    <property type="entry name" value="GlutR_N"/>
    <property type="match status" value="1"/>
</dbReference>
<dbReference type="InterPro" id="IPR000343">
    <property type="entry name" value="4pyrrol_synth_GluRdtase"/>
</dbReference>
<feature type="domain" description="Tetrapyrrole biosynthesis glutamyl-tRNA reductase dimerisation" evidence="15">
    <location>
        <begin position="334"/>
        <end position="428"/>
    </location>
</feature>
<dbReference type="PROSITE" id="PS00747">
    <property type="entry name" value="GLUTR"/>
    <property type="match status" value="1"/>
</dbReference>
<feature type="active site" description="Nucleophile" evidence="9 10">
    <location>
        <position position="50"/>
    </location>
</feature>
<evidence type="ECO:0000256" key="6">
    <source>
        <dbReference type="ARBA" id="ARBA00023244"/>
    </source>
</evidence>
<evidence type="ECO:0000256" key="9">
    <source>
        <dbReference type="HAMAP-Rule" id="MF_00087"/>
    </source>
</evidence>
<dbReference type="GO" id="GO:0019353">
    <property type="term" value="P:protoporphyrinogen IX biosynthetic process from glutamate"/>
    <property type="evidence" value="ECO:0007669"/>
    <property type="project" value="TreeGrafter"/>
</dbReference>
<dbReference type="InterPro" id="IPR018214">
    <property type="entry name" value="GluRdtase_CS"/>
</dbReference>
<gene>
    <name evidence="9 18" type="primary">hemA</name>
    <name evidence="18" type="ORF">NCTC13335_02041</name>
</gene>
<feature type="binding site" evidence="9 11">
    <location>
        <begin position="49"/>
        <end position="52"/>
    </location>
    <ligand>
        <name>substrate</name>
    </ligand>
</feature>
<evidence type="ECO:0000256" key="4">
    <source>
        <dbReference type="ARBA" id="ARBA00022857"/>
    </source>
</evidence>
<evidence type="ECO:0000256" key="7">
    <source>
        <dbReference type="ARBA" id="ARBA00047464"/>
    </source>
</evidence>
<comment type="miscellaneous">
    <text evidence="9">During catalysis, the active site Cys acts as a nucleophile attacking the alpha-carbonyl group of tRNA-bound glutamate with the formation of a thioester intermediate between enzyme and glutamate, and the concomitant release of tRNA(Glu). The thioester intermediate is finally reduced by direct hydride transfer from NADPH, to form the product GSA.</text>
</comment>
<feature type="binding site" evidence="9 12">
    <location>
        <begin position="199"/>
        <end position="204"/>
    </location>
    <ligand>
        <name>NADP(+)</name>
        <dbReference type="ChEBI" id="CHEBI:58349"/>
    </ligand>
</feature>
<keyword evidence="5 9" id="KW-0560">Oxidoreductase</keyword>
<dbReference type="SUPFAM" id="SSF69742">
    <property type="entry name" value="Glutamyl tRNA-reductase catalytic, N-terminal domain"/>
    <property type="match status" value="1"/>
</dbReference>
<dbReference type="PANTHER" id="PTHR43013">
    <property type="entry name" value="GLUTAMYL-TRNA REDUCTASE"/>
    <property type="match status" value="1"/>
</dbReference>
<dbReference type="InterPro" id="IPR006151">
    <property type="entry name" value="Shikm_DH/Glu-tRNA_Rdtase"/>
</dbReference>
<dbReference type="Pfam" id="PF00745">
    <property type="entry name" value="GlutR_dimer"/>
    <property type="match status" value="1"/>
</dbReference>